<dbReference type="RefSeq" id="WP_124147022.1">
    <property type="nucleotide sequence ID" value="NZ_CAWOKI010000213.1"/>
</dbReference>
<dbReference type="AlphaFoldDB" id="A0A3N6N7I5"/>
<name>A0A3N6N7I5_9CYAN</name>
<reference evidence="1 2" key="1">
    <citation type="journal article" date="2018" name="ACS Chem. Biol.">
        <title>Ketoreductase domain dysfunction expands chemodiversity: malyngamide biosynthesis in the cyanobacterium Okeania hirsuta.</title>
        <authorList>
            <person name="Moss N.A."/>
            <person name="Leao T."/>
            <person name="Rankin M."/>
            <person name="McCullough T.M."/>
            <person name="Qu P."/>
            <person name="Korobeynikov A."/>
            <person name="Smith J.L."/>
            <person name="Gerwick L."/>
            <person name="Gerwick W.H."/>
        </authorList>
    </citation>
    <scope>NUCLEOTIDE SEQUENCE [LARGE SCALE GENOMIC DNA]</scope>
    <source>
        <strain evidence="1 2">PAB10Feb10-1</strain>
    </source>
</reference>
<dbReference type="EMBL" id="RCBY01000328">
    <property type="protein sequence ID" value="RQH24186.1"/>
    <property type="molecule type" value="Genomic_DNA"/>
</dbReference>
<accession>A0A3N6N7I5</accession>
<protein>
    <recommendedName>
        <fullName evidence="3">CBS domain-containing protein</fullName>
    </recommendedName>
</protein>
<dbReference type="Proteomes" id="UP000269154">
    <property type="component" value="Unassembled WGS sequence"/>
</dbReference>
<dbReference type="OrthoDB" id="440591at2"/>
<comment type="caution">
    <text evidence="1">The sequence shown here is derived from an EMBL/GenBank/DDBJ whole genome shotgun (WGS) entry which is preliminary data.</text>
</comment>
<evidence type="ECO:0000313" key="1">
    <source>
        <dbReference type="EMBL" id="RQH24186.1"/>
    </source>
</evidence>
<organism evidence="1 2">
    <name type="scientific">Okeania hirsuta</name>
    <dbReference type="NCBI Taxonomy" id="1458930"/>
    <lineage>
        <taxon>Bacteria</taxon>
        <taxon>Bacillati</taxon>
        <taxon>Cyanobacteriota</taxon>
        <taxon>Cyanophyceae</taxon>
        <taxon>Oscillatoriophycideae</taxon>
        <taxon>Oscillatoriales</taxon>
        <taxon>Microcoleaceae</taxon>
        <taxon>Okeania</taxon>
    </lineage>
</organism>
<gene>
    <name evidence="1" type="ORF">D5R40_30080</name>
</gene>
<evidence type="ECO:0000313" key="2">
    <source>
        <dbReference type="Proteomes" id="UP000269154"/>
    </source>
</evidence>
<keyword evidence="2" id="KW-1185">Reference proteome</keyword>
<evidence type="ECO:0008006" key="3">
    <source>
        <dbReference type="Google" id="ProtNLM"/>
    </source>
</evidence>
<sequence length="188" mass="21531">MTNLVQLTLYSTVGNLPFHDFQVNTTTLVKKVAEKFRQQPELPGVIITKNTKMLGMISQVRFLEYMKSPGNKYFYSRQPVSELLDFLSTPPLVLSENFQINAAVLTALNRPKNYIYEPIIIVLSNGNLRLIDLHDLLLAQSEILVKAYNMIQDKTEKYKSEISELFPQYEDNNDEPTGLLLDSKSLIE</sequence>
<proteinExistence type="predicted"/>